<dbReference type="InterPro" id="IPR036318">
    <property type="entry name" value="FAD-bd_PCMH-like_sf"/>
</dbReference>
<evidence type="ECO:0000256" key="2">
    <source>
        <dbReference type="ARBA" id="ARBA00005466"/>
    </source>
</evidence>
<accession>A0A2V4UDI1</accession>
<gene>
    <name evidence="7" type="ORF">C7410_13415</name>
</gene>
<evidence type="ECO:0000256" key="1">
    <source>
        <dbReference type="ARBA" id="ARBA00001974"/>
    </source>
</evidence>
<dbReference type="Gene3D" id="3.30.43.10">
    <property type="entry name" value="Uridine Diphospho-n-acetylenolpyruvylglucosamine Reductase, domain 2"/>
    <property type="match status" value="1"/>
</dbReference>
<organism evidence="7 8">
    <name type="scientific">Paraburkholderia silvatlantica</name>
    <dbReference type="NCBI Taxonomy" id="321895"/>
    <lineage>
        <taxon>Bacteria</taxon>
        <taxon>Pseudomonadati</taxon>
        <taxon>Pseudomonadota</taxon>
        <taxon>Betaproteobacteria</taxon>
        <taxon>Burkholderiales</taxon>
        <taxon>Burkholderiaceae</taxon>
        <taxon>Paraburkholderia</taxon>
    </lineage>
</organism>
<dbReference type="PROSITE" id="PS00862">
    <property type="entry name" value="OX2_COVAL_FAD"/>
    <property type="match status" value="1"/>
</dbReference>
<dbReference type="Pfam" id="PF01565">
    <property type="entry name" value="FAD_binding_4"/>
    <property type="match status" value="1"/>
</dbReference>
<comment type="similarity">
    <text evidence="2">Belongs to the oxygen-dependent FAD-linked oxidoreductase family.</text>
</comment>
<dbReference type="GO" id="GO:0071949">
    <property type="term" value="F:FAD binding"/>
    <property type="evidence" value="ECO:0007669"/>
    <property type="project" value="InterPro"/>
</dbReference>
<name>A0A2V4UDI1_9BURK</name>
<dbReference type="InterPro" id="IPR006093">
    <property type="entry name" value="Oxy_OxRdtase_FAD_BS"/>
</dbReference>
<comment type="cofactor">
    <cofactor evidence="1">
        <name>FAD</name>
        <dbReference type="ChEBI" id="CHEBI:57692"/>
    </cofactor>
</comment>
<proteinExistence type="inferred from homology"/>
<evidence type="ECO:0000313" key="7">
    <source>
        <dbReference type="EMBL" id="PYE15269.1"/>
    </source>
</evidence>
<evidence type="ECO:0000259" key="6">
    <source>
        <dbReference type="PROSITE" id="PS51387"/>
    </source>
</evidence>
<dbReference type="InterPro" id="IPR012951">
    <property type="entry name" value="BBE"/>
</dbReference>
<dbReference type="InterPro" id="IPR016167">
    <property type="entry name" value="FAD-bd_PCMH_sub1"/>
</dbReference>
<dbReference type="PROSITE" id="PS51387">
    <property type="entry name" value="FAD_PCMH"/>
    <property type="match status" value="1"/>
</dbReference>
<dbReference type="EMBL" id="QJSQ01000034">
    <property type="protein sequence ID" value="PYE15269.1"/>
    <property type="molecule type" value="Genomic_DNA"/>
</dbReference>
<reference evidence="7 8" key="1">
    <citation type="submission" date="2018-06" db="EMBL/GenBank/DDBJ databases">
        <title>Genomic Encyclopedia of Type Strains, Phase IV (KMG-V): Genome sequencing to study the core and pangenomes of soil and plant-associated prokaryotes.</title>
        <authorList>
            <person name="Whitman W."/>
        </authorList>
    </citation>
    <scope>NUCLEOTIDE SEQUENCE [LARGE SCALE GENOMIC DNA]</scope>
    <source>
        <strain evidence="7 8">SRCL-318</strain>
    </source>
</reference>
<evidence type="ECO:0000313" key="8">
    <source>
        <dbReference type="Proteomes" id="UP000247772"/>
    </source>
</evidence>
<evidence type="ECO:0000256" key="5">
    <source>
        <dbReference type="ARBA" id="ARBA00023002"/>
    </source>
</evidence>
<evidence type="ECO:0000256" key="4">
    <source>
        <dbReference type="ARBA" id="ARBA00022827"/>
    </source>
</evidence>
<dbReference type="SUPFAM" id="SSF55103">
    <property type="entry name" value="FAD-linked oxidases, C-terminal domain"/>
    <property type="match status" value="1"/>
</dbReference>
<dbReference type="GO" id="GO:0016491">
    <property type="term" value="F:oxidoreductase activity"/>
    <property type="evidence" value="ECO:0007669"/>
    <property type="project" value="UniProtKB-KW"/>
</dbReference>
<evidence type="ECO:0000256" key="3">
    <source>
        <dbReference type="ARBA" id="ARBA00022630"/>
    </source>
</evidence>
<dbReference type="InterPro" id="IPR006094">
    <property type="entry name" value="Oxid_FAD_bind_N"/>
</dbReference>
<dbReference type="Gene3D" id="3.30.465.10">
    <property type="match status" value="1"/>
</dbReference>
<dbReference type="InterPro" id="IPR016169">
    <property type="entry name" value="FAD-bd_PCMH_sub2"/>
</dbReference>
<dbReference type="InterPro" id="IPR016166">
    <property type="entry name" value="FAD-bd_PCMH"/>
</dbReference>
<keyword evidence="5" id="KW-0560">Oxidoreductase</keyword>
<dbReference type="Proteomes" id="UP000247772">
    <property type="component" value="Unassembled WGS sequence"/>
</dbReference>
<keyword evidence="4" id="KW-0274">FAD</keyword>
<keyword evidence="3" id="KW-0285">Flavoprotein</keyword>
<dbReference type="AlphaFoldDB" id="A0A2V4UDI1"/>
<dbReference type="OrthoDB" id="9775082at2"/>
<protein>
    <submittedName>
        <fullName evidence="7">FAD/FMN-containing dehydrogenase</fullName>
    </submittedName>
</protein>
<dbReference type="RefSeq" id="WP_110857276.1">
    <property type="nucleotide sequence ID" value="NZ_QJSQ01000034.1"/>
</dbReference>
<dbReference type="PANTHER" id="PTHR42973">
    <property type="entry name" value="BINDING OXIDOREDUCTASE, PUTATIVE (AFU_ORTHOLOGUE AFUA_1G17690)-RELATED"/>
    <property type="match status" value="1"/>
</dbReference>
<dbReference type="PANTHER" id="PTHR42973:SF39">
    <property type="entry name" value="FAD-BINDING PCMH-TYPE DOMAIN-CONTAINING PROTEIN"/>
    <property type="match status" value="1"/>
</dbReference>
<feature type="domain" description="FAD-binding PCMH-type" evidence="6">
    <location>
        <begin position="38"/>
        <end position="209"/>
    </location>
</feature>
<comment type="caution">
    <text evidence="7">The sequence shown here is derived from an EMBL/GenBank/DDBJ whole genome shotgun (WGS) entry which is preliminary data.</text>
</comment>
<dbReference type="InterPro" id="IPR050416">
    <property type="entry name" value="FAD-linked_Oxidoreductase"/>
</dbReference>
<dbReference type="Gene3D" id="3.40.462.20">
    <property type="match status" value="1"/>
</dbReference>
<dbReference type="Pfam" id="PF08031">
    <property type="entry name" value="BBE"/>
    <property type="match status" value="1"/>
</dbReference>
<dbReference type="InterPro" id="IPR016164">
    <property type="entry name" value="FAD-linked_Oxase-like_C"/>
</dbReference>
<dbReference type="SUPFAM" id="SSF56176">
    <property type="entry name" value="FAD-binding/transporter-associated domain-like"/>
    <property type="match status" value="1"/>
</dbReference>
<sequence length="468" mass="50139">MSSLSSESIATLKSALRGVALQPGDAAYEEARQIWNAMIERRPALIVRCRGCADVRQTVALARESGLPLAVRGGGHNIAGSALCDGGIVIDLSPMKSVRVEPATRRAYVEPGATLHDFDHEAQAFGLATPLGINSTTGVAGLTLGGGFGWLSRRFGMSVDNLVAADVVTADGNLLRASAEENADLFWALRGGGGNFGVVTMFEFSLHAVGPEIYGGLVVLPFDAAKEALTHYREAVDAMPEDLTVWSVSRLAPPLPFLPPEVHGKPVIVFAICYSGPPENGPNAVDAVRRFGKPCGEHLGPMPYAAWQQAFDPLLTPGARNYWKSHNLAALPDGLIDTLIDAIATLPSPECEIFFGQIGGATQRVASDAMAYPSRDALYVMNVHGRWTDPADDARCVAWARGFFEASAPYALGSVYVNFLTDDERTRVEAAYGPNMSRLVAVKTRYDPHNLFRHNQNIRPEGPAEGGQ</sequence>